<dbReference type="EMBL" id="AWFB01000024">
    <property type="protein sequence ID" value="RAN33089.1"/>
    <property type="molecule type" value="Genomic_DNA"/>
</dbReference>
<dbReference type="STRING" id="1280941.HY2_07670"/>
<dbReference type="OrthoDB" id="370725at2"/>
<keyword evidence="4" id="KW-0175">Coiled coil</keyword>
<evidence type="ECO:0000256" key="4">
    <source>
        <dbReference type="ARBA" id="ARBA00023054"/>
    </source>
</evidence>
<dbReference type="PANTHER" id="PTHR30563:SF0">
    <property type="entry name" value="DNA RECOMBINATION PROTEIN RMUC"/>
    <property type="match status" value="1"/>
</dbReference>
<reference evidence="6 7" key="1">
    <citation type="submission" date="2013-04" db="EMBL/GenBank/DDBJ databases">
        <title>Hyphomonas sp. T24B3 Genome Sequencing.</title>
        <authorList>
            <person name="Lai Q."/>
            <person name="Shao Z."/>
        </authorList>
    </citation>
    <scope>NUCLEOTIDE SEQUENCE [LARGE SCALE GENOMIC DNA]</scope>
    <source>
        <strain evidence="6 7">T24B3</strain>
    </source>
</reference>
<protein>
    <recommendedName>
        <fullName evidence="3">DNA recombination protein RmuC homolog</fullName>
    </recommendedName>
</protein>
<dbReference type="Pfam" id="PF02646">
    <property type="entry name" value="RmuC"/>
    <property type="match status" value="1"/>
</dbReference>
<dbReference type="Proteomes" id="UP000249123">
    <property type="component" value="Unassembled WGS sequence"/>
</dbReference>
<dbReference type="RefSeq" id="WP_034824125.1">
    <property type="nucleotide sequence ID" value="NZ_AWFA01000003.1"/>
</dbReference>
<evidence type="ECO:0000313" key="7">
    <source>
        <dbReference type="Proteomes" id="UP000249123"/>
    </source>
</evidence>
<comment type="function">
    <text evidence="1">Involved in DNA recombination.</text>
</comment>
<organism evidence="6 7">
    <name type="scientific">Hyphomonas pacifica</name>
    <dbReference type="NCBI Taxonomy" id="1280941"/>
    <lineage>
        <taxon>Bacteria</taxon>
        <taxon>Pseudomonadati</taxon>
        <taxon>Pseudomonadota</taxon>
        <taxon>Alphaproteobacteria</taxon>
        <taxon>Hyphomonadales</taxon>
        <taxon>Hyphomonadaceae</taxon>
        <taxon>Hyphomonas</taxon>
    </lineage>
</organism>
<evidence type="ECO:0000256" key="5">
    <source>
        <dbReference type="ARBA" id="ARBA00023172"/>
    </source>
</evidence>
<keyword evidence="5" id="KW-0233">DNA recombination</keyword>
<dbReference type="InterPro" id="IPR003798">
    <property type="entry name" value="DNA_recombination_RmuC"/>
</dbReference>
<proteinExistence type="inferred from homology"/>
<keyword evidence="7" id="KW-1185">Reference proteome</keyword>
<dbReference type="eggNOG" id="COG1322">
    <property type="taxonomic scope" value="Bacteria"/>
</dbReference>
<comment type="similarity">
    <text evidence="2">Belongs to the RmuC family.</text>
</comment>
<evidence type="ECO:0000256" key="1">
    <source>
        <dbReference type="ARBA" id="ARBA00003416"/>
    </source>
</evidence>
<gene>
    <name evidence="6" type="ORF">HY3_13645</name>
</gene>
<dbReference type="GO" id="GO:0006310">
    <property type="term" value="P:DNA recombination"/>
    <property type="evidence" value="ECO:0007669"/>
    <property type="project" value="UniProtKB-KW"/>
</dbReference>
<dbReference type="AlphaFoldDB" id="A0A062U4W7"/>
<accession>A0A062U4W7</accession>
<name>A0A062U4W7_9PROT</name>
<comment type="caution">
    <text evidence="6">The sequence shown here is derived from an EMBL/GenBank/DDBJ whole genome shotgun (WGS) entry which is preliminary data.</text>
</comment>
<evidence type="ECO:0000256" key="3">
    <source>
        <dbReference type="ARBA" id="ARBA00021840"/>
    </source>
</evidence>
<sequence length="451" mass="49753">MDPIIIIGGAGFDAVHLVLFLLVLALAGAAWWLSSQSGAKAERYRLDYERTSDDLEEAKQRIRTLEEVARTAELQLAEAKARSAEDERKFGEMAQGVLQRANAQFLQLADETFKRHNEGAQGHLKELIKPIGENFEAFKKRVDEIEKVRTEDKSAIQEQVKAIHESLKLNTSETGKLVSALTAPKGGGRWGEMTLRNVMEQAGLSAHCDFSEQVHDQTEQGRQRPDAVIHLPGGRQIVVDSKVSLASYMSAVNAEDPAERATHLKAHAASVQRHVNTLASKDYQSNLGGRFDYIAMFIPGENFFAAALEHSPDLIEKAMSRQVIVTTPTTLIALARTVAHLWRQHEMNENAMAAAELGADLYSRMGVMLSHIEKLGKSLNGSVDHYNSMMGSFDKRVLPTLRKFEDMKIAPPNKAPAEPKQIEARANVPENTPENTGELDFGASGKALPVE</sequence>
<dbReference type="PANTHER" id="PTHR30563">
    <property type="entry name" value="DNA RECOMBINATION PROTEIN RMUC"/>
    <property type="match status" value="1"/>
</dbReference>
<evidence type="ECO:0000313" key="6">
    <source>
        <dbReference type="EMBL" id="RAN33089.1"/>
    </source>
</evidence>
<evidence type="ECO:0000256" key="2">
    <source>
        <dbReference type="ARBA" id="ARBA00009840"/>
    </source>
</evidence>